<comment type="caution">
    <text evidence="2">The sequence shown here is derived from an EMBL/GenBank/DDBJ whole genome shotgun (WGS) entry which is preliminary data.</text>
</comment>
<evidence type="ECO:0000259" key="1">
    <source>
        <dbReference type="Pfam" id="PF12146"/>
    </source>
</evidence>
<dbReference type="InterPro" id="IPR029058">
    <property type="entry name" value="AB_hydrolase_fold"/>
</dbReference>
<sequence length="307" mass="35117">MIRTEFTYPSAWKGQEIFGRIWQRNSDYIGVVQLVHGMQEHMGRYDRFAVFLAERGFVVYGNDHLGHGRSVKKETDFGYFGPEDGWKNLLADMHTLMERAKREHPGLPFILIGHSMGSLLAREFAAEYGDELDMAVFLGTSGGSPVVKAAKKLAEMRGAKMGIKTPAKDLGRMAFGAYNRRFRPKRTNHDWLSTLDGAVNDFIMDPLCGREFTYGGYRDLFAVLEQVSAKEWPYRVPKNLPMLLMSGKDDPVGDYGRGVRHVARSLLRADCRKVSLRLYAGMRHELLQESREREVCEDLYSWICKYL</sequence>
<dbReference type="GO" id="GO:0016787">
    <property type="term" value="F:hydrolase activity"/>
    <property type="evidence" value="ECO:0007669"/>
    <property type="project" value="UniProtKB-KW"/>
</dbReference>
<feature type="domain" description="Serine aminopeptidase S33" evidence="1">
    <location>
        <begin position="30"/>
        <end position="290"/>
    </location>
</feature>
<dbReference type="PANTHER" id="PTHR11614">
    <property type="entry name" value="PHOSPHOLIPASE-RELATED"/>
    <property type="match status" value="1"/>
</dbReference>
<dbReference type="InterPro" id="IPR022742">
    <property type="entry name" value="Hydrolase_4"/>
</dbReference>
<dbReference type="EMBL" id="JACSNV010000015">
    <property type="protein sequence ID" value="MBM6878527.1"/>
    <property type="molecule type" value="Genomic_DNA"/>
</dbReference>
<keyword evidence="2" id="KW-0378">Hydrolase</keyword>
<organism evidence="2 3">
    <name type="scientific">Anaerotignum lactatifermentans</name>
    <dbReference type="NCBI Taxonomy" id="160404"/>
    <lineage>
        <taxon>Bacteria</taxon>
        <taxon>Bacillati</taxon>
        <taxon>Bacillota</taxon>
        <taxon>Clostridia</taxon>
        <taxon>Lachnospirales</taxon>
        <taxon>Anaerotignaceae</taxon>
        <taxon>Anaerotignum</taxon>
    </lineage>
</organism>
<gene>
    <name evidence="2" type="ORF">H9X83_10230</name>
</gene>
<evidence type="ECO:0000313" key="3">
    <source>
        <dbReference type="Proteomes" id="UP000729290"/>
    </source>
</evidence>
<reference evidence="2 3" key="1">
    <citation type="journal article" date="2021" name="Sci. Rep.">
        <title>The distribution of antibiotic resistance genes in chicken gut microbiota commensals.</title>
        <authorList>
            <person name="Juricova H."/>
            <person name="Matiasovicova J."/>
            <person name="Kubasova T."/>
            <person name="Cejkova D."/>
            <person name="Rychlik I."/>
        </authorList>
    </citation>
    <scope>NUCLEOTIDE SEQUENCE [LARGE SCALE GENOMIC DNA]</scope>
    <source>
        <strain evidence="2 3">An431b</strain>
    </source>
</reference>
<proteinExistence type="predicted"/>
<evidence type="ECO:0000313" key="2">
    <source>
        <dbReference type="EMBL" id="MBM6878527.1"/>
    </source>
</evidence>
<accession>A0ABS2GBG3</accession>
<protein>
    <submittedName>
        <fullName evidence="2">Alpha/beta fold hydrolase</fullName>
    </submittedName>
</protein>
<name>A0ABS2GBG3_9FIRM</name>
<dbReference type="Pfam" id="PF12146">
    <property type="entry name" value="Hydrolase_4"/>
    <property type="match status" value="1"/>
</dbReference>
<dbReference type="Proteomes" id="UP000729290">
    <property type="component" value="Unassembled WGS sequence"/>
</dbReference>
<keyword evidence="3" id="KW-1185">Reference proteome</keyword>
<dbReference type="RefSeq" id="WP_205132853.1">
    <property type="nucleotide sequence ID" value="NZ_JACSNT010000003.1"/>
</dbReference>
<dbReference type="SUPFAM" id="SSF53474">
    <property type="entry name" value="alpha/beta-Hydrolases"/>
    <property type="match status" value="1"/>
</dbReference>
<dbReference type="Gene3D" id="3.40.50.1820">
    <property type="entry name" value="alpha/beta hydrolase"/>
    <property type="match status" value="1"/>
</dbReference>
<dbReference type="InterPro" id="IPR051044">
    <property type="entry name" value="MAG_DAG_Lipase"/>
</dbReference>